<proteinExistence type="predicted"/>
<evidence type="ECO:0000256" key="1">
    <source>
        <dbReference type="SAM" id="MobiDB-lite"/>
    </source>
</evidence>
<feature type="transmembrane region" description="Helical" evidence="2">
    <location>
        <begin position="20"/>
        <end position="43"/>
    </location>
</feature>
<dbReference type="AlphaFoldDB" id="A0A212IZY8"/>
<keyword evidence="2" id="KW-0812">Transmembrane</keyword>
<feature type="region of interest" description="Disordered" evidence="1">
    <location>
        <begin position="551"/>
        <end position="605"/>
    </location>
</feature>
<feature type="compositionally biased region" description="Low complexity" evidence="1">
    <location>
        <begin position="586"/>
        <end position="595"/>
    </location>
</feature>
<keyword evidence="2" id="KW-0472">Membrane</keyword>
<dbReference type="InterPro" id="IPR052913">
    <property type="entry name" value="Glycopeptide_resist_protein"/>
</dbReference>
<accession>A0A212IZY8</accession>
<gene>
    <name evidence="3" type="ORF">KL86CLO1_10295</name>
</gene>
<dbReference type="EMBL" id="FLUN01000001">
    <property type="protein sequence ID" value="SBV92793.1"/>
    <property type="molecule type" value="Genomic_DNA"/>
</dbReference>
<dbReference type="InterPro" id="IPR007391">
    <property type="entry name" value="Vancomycin_resist_VanW"/>
</dbReference>
<sequence length="605" mass="64999">MDEMDHREGKRVMPSKRLPLGAKIGIIAAAAVLALSAGGYIGLCAYVSGGGTVLPNTTAAGVELGGLTEAQAEEKLDKETAELLASQSVSFSYPGGTANVMGTGVEVDANSVARAAYNHGREHGFLGGGAAYLGAFFHGVEIDAPIRFSKSGEQDVDEMLASIEDHLTQKVEQTTYKVEENALVLVKGVSGMSIEGQNIKADLLESFQTWGQKGQPVTVEPQITTPDEPDFDTIYKQVHTVEADAYFDKTTKEVVPSVTGVSFDIATAQALLERTDEGAVCTVPLVKTEPAMTTEKLQENLFKDVLARTSTYASGPASRRENIRLACSFVNDTILLPGEVFSYTDLCGPYTAERYGKAGAYVNGKTVDTTAGGICQLSSTLYWATLVANLETVERAQHRYNTGYLPIVGTDATVYADSPDFKFKNNTEYPIQIECYLDKNNNTRVIIKGTSNGIHGEPFNKLISTEEAKELYEPNAEKVAQGAAPQRDPERTPYNGQTVEVYLRLVDENGNTVETKFLHKDKYHSRNGVYFYNPADAALWGIDTTTGLRTLTPVTPSPSSTPSTEPTEVPVVDPNPGTVVDPSPSTDPAVTTAPVETPPPGIPAE</sequence>
<feature type="compositionally biased region" description="Pro residues" evidence="1">
    <location>
        <begin position="596"/>
        <end position="605"/>
    </location>
</feature>
<name>A0A212IZY8_9FIRM</name>
<protein>
    <submittedName>
        <fullName evidence="3">VanW-like protein</fullName>
    </submittedName>
</protein>
<organism evidence="3">
    <name type="scientific">uncultured Eubacteriales bacterium</name>
    <dbReference type="NCBI Taxonomy" id="172733"/>
    <lineage>
        <taxon>Bacteria</taxon>
        <taxon>Bacillati</taxon>
        <taxon>Bacillota</taxon>
        <taxon>Clostridia</taxon>
        <taxon>Eubacteriales</taxon>
        <taxon>environmental samples</taxon>
    </lineage>
</organism>
<reference evidence="3" key="1">
    <citation type="submission" date="2016-04" db="EMBL/GenBank/DDBJ databases">
        <authorList>
            <person name="Evans L.H."/>
            <person name="Alamgir A."/>
            <person name="Owens N."/>
            <person name="Weber N.D."/>
            <person name="Virtaneva K."/>
            <person name="Barbian K."/>
            <person name="Babar A."/>
            <person name="Rosenke K."/>
        </authorList>
    </citation>
    <scope>NUCLEOTIDE SEQUENCE</scope>
    <source>
        <strain evidence="3">86</strain>
    </source>
</reference>
<dbReference type="PANTHER" id="PTHR35788">
    <property type="entry name" value="EXPORTED PROTEIN-RELATED"/>
    <property type="match status" value="1"/>
</dbReference>
<keyword evidence="2" id="KW-1133">Transmembrane helix</keyword>
<dbReference type="PANTHER" id="PTHR35788:SF1">
    <property type="entry name" value="EXPORTED PROTEIN"/>
    <property type="match status" value="1"/>
</dbReference>
<evidence type="ECO:0000256" key="2">
    <source>
        <dbReference type="SAM" id="Phobius"/>
    </source>
</evidence>
<evidence type="ECO:0000313" key="3">
    <source>
        <dbReference type="EMBL" id="SBV92793.1"/>
    </source>
</evidence>
<dbReference type="Pfam" id="PF04294">
    <property type="entry name" value="VanW"/>
    <property type="match status" value="1"/>
</dbReference>
<feature type="compositionally biased region" description="Low complexity" evidence="1">
    <location>
        <begin position="551"/>
        <end position="572"/>
    </location>
</feature>